<sequence length="268" mass="32093">MKDYYKISEISKLYGISVDSLRYYEELGVLEPQREKNNYRIYSLKDISRLNIIRDLRLLDFSMQQIKDYLDNHSVDKTLEILHEEQRLIQERINKLQQRGKMINERIKVISTNLEIKAGEFKVLKFPDRPCLQLNLRITRDEEMDFAIKKLHSKHENRIFDFANQIYASSVKADEMIVNKPVVFDSVFFILDQNEKDYDFILPKGDYLTFYYRGGYHQTSQKIFEVINYAKDNNLQLLGNPFEIYETDNRETPIEDEYLTQIQVRISK</sequence>
<evidence type="ECO:0000256" key="2">
    <source>
        <dbReference type="ARBA" id="ARBA00023015"/>
    </source>
</evidence>
<dbReference type="PANTHER" id="PTHR30204:SF69">
    <property type="entry name" value="MERR-FAMILY TRANSCRIPTIONAL REGULATOR"/>
    <property type="match status" value="1"/>
</dbReference>
<dbReference type="Pfam" id="PF13411">
    <property type="entry name" value="MerR_1"/>
    <property type="match status" value="1"/>
</dbReference>
<dbReference type="Gene3D" id="1.10.1660.10">
    <property type="match status" value="1"/>
</dbReference>
<dbReference type="PROSITE" id="PS50937">
    <property type="entry name" value="HTH_MERR_2"/>
    <property type="match status" value="1"/>
</dbReference>
<dbReference type="RefSeq" id="WP_014280337.1">
    <property type="nucleotide sequence ID" value="NC_016641.1"/>
</dbReference>
<dbReference type="GO" id="GO:0003677">
    <property type="term" value="F:DNA binding"/>
    <property type="evidence" value="ECO:0007669"/>
    <property type="project" value="UniProtKB-KW"/>
</dbReference>
<dbReference type="OrthoDB" id="9773308at2"/>
<reference key="2">
    <citation type="submission" date="2011-11" db="EMBL/GenBank/DDBJ databases">
        <authorList>
            <person name="Shin S.H."/>
            <person name="Kim S."/>
            <person name="Kim J.Y."/>
        </authorList>
    </citation>
    <scope>NUCLEOTIDE SEQUENCE</scope>
    <source>
        <strain>HPL-003</strain>
    </source>
</reference>
<keyword evidence="4" id="KW-0804">Transcription</keyword>
<dbReference type="PRINTS" id="PR00040">
    <property type="entry name" value="HTHMERR"/>
</dbReference>
<evidence type="ECO:0000259" key="5">
    <source>
        <dbReference type="PROSITE" id="PS50937"/>
    </source>
</evidence>
<dbReference type="SUPFAM" id="SSF46955">
    <property type="entry name" value="Putative DNA-binding domain"/>
    <property type="match status" value="1"/>
</dbReference>
<dbReference type="InterPro" id="IPR047057">
    <property type="entry name" value="MerR_fam"/>
</dbReference>
<dbReference type="eggNOG" id="COG0789">
    <property type="taxonomic scope" value="Bacteria"/>
</dbReference>
<dbReference type="STRING" id="985665.HPL003_14305"/>
<dbReference type="InterPro" id="IPR000551">
    <property type="entry name" value="MerR-type_HTH_dom"/>
</dbReference>
<dbReference type="eggNOG" id="COG4978">
    <property type="taxonomic scope" value="Bacteria"/>
</dbReference>
<reference evidence="6 7" key="3">
    <citation type="journal article" date="2012" name="J. Bacteriol.">
        <title>Genome Sequence of Paenibacillus terrae HPL-003, a Xylanase-Producing Bacterium Isolated from Soil Found in Forest Residue.</title>
        <authorList>
            <person name="Shin S.H."/>
            <person name="Kim S."/>
            <person name="Kim J.Y."/>
            <person name="Song H.Y."/>
            <person name="Cho S.J."/>
            <person name="Kim D.R."/>
            <person name="Lee K.I."/>
            <person name="Lim H.K."/>
            <person name="Park N.J."/>
            <person name="Hwang I.T."/>
            <person name="Yang K.S."/>
        </authorList>
    </citation>
    <scope>NUCLEOTIDE SEQUENCE [LARGE SCALE GENOMIC DNA]</scope>
    <source>
        <strain evidence="6 7">HPL-003</strain>
    </source>
</reference>
<gene>
    <name evidence="6" type="ordered locus">HPL003_14305</name>
</gene>
<keyword evidence="2" id="KW-0805">Transcription regulation</keyword>
<proteinExistence type="predicted"/>
<feature type="domain" description="HTH merR-type" evidence="5">
    <location>
        <begin position="4"/>
        <end position="72"/>
    </location>
</feature>
<dbReference type="GO" id="GO:0003700">
    <property type="term" value="F:DNA-binding transcription factor activity"/>
    <property type="evidence" value="ECO:0007669"/>
    <property type="project" value="InterPro"/>
</dbReference>
<dbReference type="SMART" id="SM00422">
    <property type="entry name" value="HTH_MERR"/>
    <property type="match status" value="1"/>
</dbReference>
<accession>G7W0J1</accession>
<evidence type="ECO:0000256" key="3">
    <source>
        <dbReference type="ARBA" id="ARBA00023125"/>
    </source>
</evidence>
<dbReference type="InterPro" id="IPR009061">
    <property type="entry name" value="DNA-bd_dom_put_sf"/>
</dbReference>
<protein>
    <submittedName>
        <fullName evidence="6">MerR family transcriptional regulator</fullName>
    </submittedName>
</protein>
<dbReference type="InterPro" id="IPR029442">
    <property type="entry name" value="GyrI-like"/>
</dbReference>
<dbReference type="KEGG" id="pta:HPL003_14305"/>
<evidence type="ECO:0000256" key="1">
    <source>
        <dbReference type="ARBA" id="ARBA00022491"/>
    </source>
</evidence>
<dbReference type="SUPFAM" id="SSF55136">
    <property type="entry name" value="Probable bacterial effector-binding domain"/>
    <property type="match status" value="1"/>
</dbReference>
<dbReference type="Proteomes" id="UP000005876">
    <property type="component" value="Chromosome"/>
</dbReference>
<keyword evidence="3" id="KW-0238">DNA-binding</keyword>
<evidence type="ECO:0000256" key="4">
    <source>
        <dbReference type="ARBA" id="ARBA00023163"/>
    </source>
</evidence>
<dbReference type="HOGENOM" id="CLU_065103_0_1_9"/>
<dbReference type="EMBL" id="CP003107">
    <property type="protein sequence ID" value="AET59612.1"/>
    <property type="molecule type" value="Genomic_DNA"/>
</dbReference>
<dbReference type="PANTHER" id="PTHR30204">
    <property type="entry name" value="REDOX-CYCLING DRUG-SENSING TRANSCRIPTIONAL ACTIVATOR SOXR"/>
    <property type="match status" value="1"/>
</dbReference>
<dbReference type="CDD" id="cd00592">
    <property type="entry name" value="HTH_MerR-like"/>
    <property type="match status" value="1"/>
</dbReference>
<dbReference type="Pfam" id="PF06445">
    <property type="entry name" value="GyrI-like"/>
    <property type="match status" value="1"/>
</dbReference>
<keyword evidence="1" id="KW-0678">Repressor</keyword>
<evidence type="ECO:0000313" key="6">
    <source>
        <dbReference type="EMBL" id="AET59612.1"/>
    </source>
</evidence>
<evidence type="ECO:0000313" key="7">
    <source>
        <dbReference type="Proteomes" id="UP000005876"/>
    </source>
</evidence>
<dbReference type="AlphaFoldDB" id="G7W0J1"/>
<reference evidence="7" key="1">
    <citation type="submission" date="2011-11" db="EMBL/GenBank/DDBJ databases">
        <title>Complete sequence of Paenibacillus terrae HPL-003.</title>
        <authorList>
            <person name="Shin S.H."/>
            <person name="Kim S."/>
            <person name="Kim J.Y."/>
        </authorList>
    </citation>
    <scope>NUCLEOTIDE SEQUENCE [LARGE SCALE GENOMIC DNA]</scope>
    <source>
        <strain evidence="7">HPL-003</strain>
    </source>
</reference>
<dbReference type="Gene3D" id="3.20.80.10">
    <property type="entry name" value="Regulatory factor, effector binding domain"/>
    <property type="match status" value="1"/>
</dbReference>
<name>G7W0J1_PAETH</name>
<organism evidence="6 7">
    <name type="scientific">Paenibacillus terrae (strain HPL-003)</name>
    <dbReference type="NCBI Taxonomy" id="985665"/>
    <lineage>
        <taxon>Bacteria</taxon>
        <taxon>Bacillati</taxon>
        <taxon>Bacillota</taxon>
        <taxon>Bacilli</taxon>
        <taxon>Bacillales</taxon>
        <taxon>Paenibacillaceae</taxon>
        <taxon>Paenibacillus</taxon>
    </lineage>
</organism>
<dbReference type="InterPro" id="IPR011256">
    <property type="entry name" value="Reg_factor_effector_dom_sf"/>
</dbReference>